<dbReference type="SMART" id="SM00355">
    <property type="entry name" value="ZnF_C2H2"/>
    <property type="match status" value="10"/>
</dbReference>
<keyword evidence="7" id="KW-0238">DNA-binding</keyword>
<evidence type="ECO:0000256" key="3">
    <source>
        <dbReference type="ARBA" id="ARBA00022737"/>
    </source>
</evidence>
<dbReference type="PROSITE" id="PS50157">
    <property type="entry name" value="ZINC_FINGER_C2H2_2"/>
    <property type="match status" value="10"/>
</dbReference>
<evidence type="ECO:0000256" key="12">
    <source>
        <dbReference type="SAM" id="MobiDB-lite"/>
    </source>
</evidence>
<evidence type="ECO:0000256" key="10">
    <source>
        <dbReference type="PROSITE-ProRule" id="PRU00042"/>
    </source>
</evidence>
<feature type="binding site" evidence="11">
    <location>
        <position position="61"/>
    </location>
    <ligand>
        <name>Zn(2+)</name>
        <dbReference type="ChEBI" id="CHEBI:29105"/>
    </ligand>
</feature>
<keyword evidence="16" id="KW-1185">Reference proteome</keyword>
<dbReference type="Pfam" id="PF07776">
    <property type="entry name" value="zf-AD"/>
    <property type="match status" value="1"/>
</dbReference>
<dbReference type="InterPro" id="IPR012934">
    <property type="entry name" value="Znf_AD"/>
</dbReference>
<dbReference type="InterPro" id="IPR036236">
    <property type="entry name" value="Znf_C2H2_sf"/>
</dbReference>
<protein>
    <recommendedName>
        <fullName evidence="17">Protein krueppel</fullName>
    </recommendedName>
</protein>
<dbReference type="Pfam" id="PF12874">
    <property type="entry name" value="zf-met"/>
    <property type="match status" value="1"/>
</dbReference>
<feature type="domain" description="C2H2-type" evidence="13">
    <location>
        <begin position="469"/>
        <end position="492"/>
    </location>
</feature>
<keyword evidence="5 11" id="KW-0862">Zinc</keyword>
<feature type="domain" description="C2H2-type" evidence="13">
    <location>
        <begin position="328"/>
        <end position="355"/>
    </location>
</feature>
<evidence type="ECO:0000256" key="6">
    <source>
        <dbReference type="ARBA" id="ARBA00023015"/>
    </source>
</evidence>
<feature type="domain" description="C2H2-type" evidence="13">
    <location>
        <begin position="442"/>
        <end position="469"/>
    </location>
</feature>
<dbReference type="EnsemblMetazoa" id="ENSAATROPT004040">
    <property type="protein sequence ID" value="ENSAATROPP003875"/>
    <property type="gene ID" value="ENSAATROPG003200"/>
</dbReference>
<dbReference type="FunFam" id="3.30.160.60:FF:002343">
    <property type="entry name" value="Zinc finger protein 33A"/>
    <property type="match status" value="1"/>
</dbReference>
<feature type="binding site" evidence="11">
    <location>
        <position position="11"/>
    </location>
    <ligand>
        <name>Zn(2+)</name>
        <dbReference type="ChEBI" id="CHEBI:29105"/>
    </ligand>
</feature>
<dbReference type="GO" id="GO:0008270">
    <property type="term" value="F:zinc ion binding"/>
    <property type="evidence" value="ECO:0007669"/>
    <property type="project" value="UniProtKB-UniRule"/>
</dbReference>
<dbReference type="GO" id="GO:0006355">
    <property type="term" value="P:regulation of DNA-templated transcription"/>
    <property type="evidence" value="ECO:0007669"/>
    <property type="project" value="UniProtKB-ARBA"/>
</dbReference>
<reference evidence="15" key="1">
    <citation type="submission" date="2024-04" db="UniProtKB">
        <authorList>
            <consortium name="EnsemblMetazoa"/>
        </authorList>
    </citation>
    <scope>IDENTIFICATION</scope>
    <source>
        <strain evidence="15">EBRO</strain>
    </source>
</reference>
<dbReference type="FunFam" id="3.30.160.60:FF:001009">
    <property type="entry name" value="Zinc finger protein 26"/>
    <property type="match status" value="1"/>
</dbReference>
<keyword evidence="4 10" id="KW-0863">Zinc-finger</keyword>
<dbReference type="PANTHER" id="PTHR24379">
    <property type="entry name" value="KRAB AND ZINC FINGER DOMAIN-CONTAINING"/>
    <property type="match status" value="1"/>
</dbReference>
<keyword evidence="6" id="KW-0805">Transcription regulation</keyword>
<dbReference type="PANTHER" id="PTHR24379:SF121">
    <property type="entry name" value="C2H2-TYPE DOMAIN-CONTAINING PROTEIN"/>
    <property type="match status" value="1"/>
</dbReference>
<keyword evidence="3" id="KW-0677">Repeat</keyword>
<dbReference type="SUPFAM" id="SSF57667">
    <property type="entry name" value="beta-beta-alpha zinc fingers"/>
    <property type="match status" value="6"/>
</dbReference>
<dbReference type="InterPro" id="IPR013087">
    <property type="entry name" value="Znf_C2H2_type"/>
</dbReference>
<evidence type="ECO:0000256" key="2">
    <source>
        <dbReference type="ARBA" id="ARBA00022723"/>
    </source>
</evidence>
<keyword evidence="9" id="KW-0539">Nucleus</keyword>
<dbReference type="FunFam" id="3.30.160.60:FF:000145">
    <property type="entry name" value="Zinc finger protein 574"/>
    <property type="match status" value="1"/>
</dbReference>
<sequence length="528" mass="60786">MDTDLDLNAVCLTCMCVSPRTLSVLSKDLKYDVTLIAMITNISSNMIVLCDGLPAKLCYSCAELLRIAYGFQQTCTSSYRTLLNYLKPNHKEIGIRAEETKSVVDASGETENKQECSKDNRDDVLDAEVSCSDNQMIEDSSLEANRNDLLYGNEEYLEEALLDIDETEENDDQTFETEQLNDSSGSAVEDGASQLPKGRVAANSKKPEKKHECTMCNKVFSKRHHLKRHMLTHTEAKPFQCTVCLKSFNRSDNLLTHMLNHSSERPFLCVICKKSFKKAENLKNHLVRRHESSDQIDESHVCTICKRYFVIAANLQKHMESHSQNKEYVCEECGKQFTSDLQYRSHCRTHSEVQQQSFKCVHCAKCFKRKDYLTVHIRRHTGENPFKCKYCEKAFPRTADLKMHEKYHTNIKNHHCSTCGKSFFRLSTLKIHMKIHTGEKPHKCPHCPKQFIQKYDLQTHIRRHTGERFKCELCVEMFVHVHQLKQHVKAVHDAILECRGNSLDKVVVPPSQQNQTQPDVVETMEVIS</sequence>
<dbReference type="GO" id="GO:0003677">
    <property type="term" value="F:DNA binding"/>
    <property type="evidence" value="ECO:0007669"/>
    <property type="project" value="UniProtKB-KW"/>
</dbReference>
<evidence type="ECO:0000259" key="14">
    <source>
        <dbReference type="PROSITE" id="PS51915"/>
    </source>
</evidence>
<dbReference type="SUPFAM" id="SSF57716">
    <property type="entry name" value="Glucocorticoid receptor-like (DNA-binding domain)"/>
    <property type="match status" value="1"/>
</dbReference>
<dbReference type="FunFam" id="3.30.160.60:FF:000064">
    <property type="entry name" value="Early growth response protein 3"/>
    <property type="match status" value="1"/>
</dbReference>
<feature type="domain" description="C2H2-type" evidence="13">
    <location>
        <begin position="239"/>
        <end position="266"/>
    </location>
</feature>
<comment type="subcellular location">
    <subcellularLocation>
        <location evidence="1">Nucleus</location>
    </subcellularLocation>
</comment>
<evidence type="ECO:0000313" key="15">
    <source>
        <dbReference type="EnsemblMetazoa" id="ENSAATROPP003875"/>
    </source>
</evidence>
<organism evidence="15 16">
    <name type="scientific">Anopheles atroparvus</name>
    <name type="common">European mosquito</name>
    <dbReference type="NCBI Taxonomy" id="41427"/>
    <lineage>
        <taxon>Eukaryota</taxon>
        <taxon>Metazoa</taxon>
        <taxon>Ecdysozoa</taxon>
        <taxon>Arthropoda</taxon>
        <taxon>Hexapoda</taxon>
        <taxon>Insecta</taxon>
        <taxon>Pterygota</taxon>
        <taxon>Neoptera</taxon>
        <taxon>Endopterygota</taxon>
        <taxon>Diptera</taxon>
        <taxon>Nematocera</taxon>
        <taxon>Culicoidea</taxon>
        <taxon>Culicidae</taxon>
        <taxon>Anophelinae</taxon>
        <taxon>Anopheles</taxon>
    </lineage>
</organism>
<feature type="domain" description="C2H2-type" evidence="13">
    <location>
        <begin position="386"/>
        <end position="413"/>
    </location>
</feature>
<dbReference type="FunFam" id="3.30.160.60:FF:000060">
    <property type="entry name" value="zinc finger protein 436"/>
    <property type="match status" value="1"/>
</dbReference>
<feature type="region of interest" description="Disordered" evidence="12">
    <location>
        <begin position="168"/>
        <end position="206"/>
    </location>
</feature>
<evidence type="ECO:0000256" key="8">
    <source>
        <dbReference type="ARBA" id="ARBA00023163"/>
    </source>
</evidence>
<proteinExistence type="predicted"/>
<evidence type="ECO:0000256" key="7">
    <source>
        <dbReference type="ARBA" id="ARBA00023125"/>
    </source>
</evidence>
<dbReference type="AlphaFoldDB" id="A0AAG5CYK7"/>
<evidence type="ECO:0000313" key="16">
    <source>
        <dbReference type="Proteomes" id="UP000075880"/>
    </source>
</evidence>
<evidence type="ECO:0000256" key="4">
    <source>
        <dbReference type="ARBA" id="ARBA00022771"/>
    </source>
</evidence>
<dbReference type="GO" id="GO:0005634">
    <property type="term" value="C:nucleus"/>
    <property type="evidence" value="ECO:0007669"/>
    <property type="project" value="UniProtKB-SubCell"/>
</dbReference>
<feature type="binding site" evidence="11">
    <location>
        <position position="58"/>
    </location>
    <ligand>
        <name>Zn(2+)</name>
        <dbReference type="ChEBI" id="CHEBI:29105"/>
    </ligand>
</feature>
<feature type="domain" description="ZAD" evidence="14">
    <location>
        <begin position="9"/>
        <end position="85"/>
    </location>
</feature>
<dbReference type="Proteomes" id="UP000075880">
    <property type="component" value="Unassembled WGS sequence"/>
</dbReference>
<dbReference type="Gene3D" id="3.30.160.60">
    <property type="entry name" value="Classic Zinc Finger"/>
    <property type="match status" value="8"/>
</dbReference>
<evidence type="ECO:0000256" key="11">
    <source>
        <dbReference type="PROSITE-ProRule" id="PRU01263"/>
    </source>
</evidence>
<feature type="domain" description="C2H2-type" evidence="13">
    <location>
        <begin position="300"/>
        <end position="327"/>
    </location>
</feature>
<keyword evidence="2 11" id="KW-0479">Metal-binding</keyword>
<accession>A0AAG5CYK7</accession>
<feature type="binding site" evidence="11">
    <location>
        <position position="14"/>
    </location>
    <ligand>
        <name>Zn(2+)</name>
        <dbReference type="ChEBI" id="CHEBI:29105"/>
    </ligand>
</feature>
<keyword evidence="8" id="KW-0804">Transcription</keyword>
<feature type="compositionally biased region" description="Polar residues" evidence="12">
    <location>
        <begin position="176"/>
        <end position="186"/>
    </location>
</feature>
<name>A0AAG5CYK7_ANOAO</name>
<evidence type="ECO:0000256" key="9">
    <source>
        <dbReference type="ARBA" id="ARBA00023242"/>
    </source>
</evidence>
<evidence type="ECO:0000259" key="13">
    <source>
        <dbReference type="PROSITE" id="PS50157"/>
    </source>
</evidence>
<evidence type="ECO:0008006" key="17">
    <source>
        <dbReference type="Google" id="ProtNLM"/>
    </source>
</evidence>
<dbReference type="SMART" id="SM00868">
    <property type="entry name" value="zf-AD"/>
    <property type="match status" value="3"/>
</dbReference>
<dbReference type="Pfam" id="PF00096">
    <property type="entry name" value="zf-C2H2"/>
    <property type="match status" value="8"/>
</dbReference>
<evidence type="ECO:0000256" key="1">
    <source>
        <dbReference type="ARBA" id="ARBA00004123"/>
    </source>
</evidence>
<feature type="domain" description="C2H2-type" evidence="13">
    <location>
        <begin position="414"/>
        <end position="441"/>
    </location>
</feature>
<evidence type="ECO:0000256" key="5">
    <source>
        <dbReference type="ARBA" id="ARBA00022833"/>
    </source>
</evidence>
<feature type="domain" description="C2H2-type" evidence="13">
    <location>
        <begin position="267"/>
        <end position="295"/>
    </location>
</feature>
<dbReference type="PROSITE" id="PS51915">
    <property type="entry name" value="ZAD"/>
    <property type="match status" value="1"/>
</dbReference>
<feature type="domain" description="C2H2-type" evidence="13">
    <location>
        <begin position="211"/>
        <end position="238"/>
    </location>
</feature>
<feature type="domain" description="C2H2-type" evidence="13">
    <location>
        <begin position="358"/>
        <end position="385"/>
    </location>
</feature>
<dbReference type="PROSITE" id="PS00028">
    <property type="entry name" value="ZINC_FINGER_C2H2_1"/>
    <property type="match status" value="10"/>
</dbReference>